<dbReference type="PANTHER" id="PTHR36453:SF1">
    <property type="entry name" value="RIGHT HANDED BETA HELIX DOMAIN-CONTAINING PROTEIN"/>
    <property type="match status" value="1"/>
</dbReference>
<dbReference type="EMBL" id="RQJP01000004">
    <property type="protein sequence ID" value="RRB12893.1"/>
    <property type="molecule type" value="Genomic_DNA"/>
</dbReference>
<dbReference type="AlphaFoldDB" id="A0A3P1CHQ0"/>
<dbReference type="SMART" id="SM00710">
    <property type="entry name" value="PbH1"/>
    <property type="match status" value="5"/>
</dbReference>
<gene>
    <name evidence="1" type="ORF">EHT87_22255</name>
</gene>
<dbReference type="SUPFAM" id="SSF51126">
    <property type="entry name" value="Pectin lyase-like"/>
    <property type="match status" value="1"/>
</dbReference>
<evidence type="ECO:0000313" key="1">
    <source>
        <dbReference type="EMBL" id="RRB12893.1"/>
    </source>
</evidence>
<dbReference type="PANTHER" id="PTHR36453">
    <property type="entry name" value="SECRETED PROTEIN-RELATED"/>
    <property type="match status" value="1"/>
</dbReference>
<name>A0A3P1CHQ0_9BACT</name>
<dbReference type="InterPro" id="IPR011050">
    <property type="entry name" value="Pectin_lyase_fold/virulence"/>
</dbReference>
<sequence length="627" mass="69679">MISLLNQLPNLRWLRHIRVIKKWHLYFLLLTSYPFVSQAQNVIYVASTGKAESTGSFTDPIGTIEKAVEVCRKTAIKTILVRGGKYYGVNVKFTPADSGLVIKNYKSEVPIFYGGVLLKSLTKQDSFITAPIPGAKNYSWDFRLLVVNGSIRPRSRLPDIGSFSYFNKWNVKLLPASEGSWERQPTRDELQLLHYDPSDITSLDVENAEISLYHQWSESYSGVKSIDTTRHVITLSSPATKPLGSFAASNKNANKYVVWNTRAGLKKPGQWFLDRSSEKIYYLPFEGENINNLTIIAPKYSNIFQFSEGSSNITIQGIILTCAANSLQNEGFAAQDIDAAIYGQKVKNIKLAKLTIEKSSGSGIKLSGNNIIVDNTLIQNINGGGIYLTGSSNGIMNTEIRNVGLLFKGAVGIFGSGKNNLFSAIKISNVPYSGICGIGDSSFIFKCNLQSTMLFMQDGAAIYSGRNQNIKIVKNILIGTNNPNEIGIYFDELSSNCTADSNLLQNIHIPIHCHIASNVRFSTNVLINNSVQIISCQRSKNIKFDKNTLFGDSIVFNGHGQSIGGEGLSSFYRNRLISTFKSIKFDTFLRSLPLQKNYNVSNETLFLEENDKKKYINSFYKAILRSK</sequence>
<reference evidence="1 2" key="1">
    <citation type="submission" date="2018-11" db="EMBL/GenBank/DDBJ databases">
        <authorList>
            <person name="Zhou Z."/>
            <person name="Wang G."/>
        </authorList>
    </citation>
    <scope>NUCLEOTIDE SEQUENCE [LARGE SCALE GENOMIC DNA]</scope>
    <source>
        <strain evidence="1 2">KCTC42998</strain>
    </source>
</reference>
<dbReference type="RefSeq" id="WP_124908843.1">
    <property type="nucleotide sequence ID" value="NZ_RQJP01000004.1"/>
</dbReference>
<proteinExistence type="predicted"/>
<comment type="caution">
    <text evidence="1">The sequence shown here is derived from an EMBL/GenBank/DDBJ whole genome shotgun (WGS) entry which is preliminary data.</text>
</comment>
<dbReference type="Proteomes" id="UP000274271">
    <property type="component" value="Unassembled WGS sequence"/>
</dbReference>
<accession>A0A3P1CHQ0</accession>
<dbReference type="InterPro" id="IPR006626">
    <property type="entry name" value="PbH1"/>
</dbReference>
<evidence type="ECO:0000313" key="2">
    <source>
        <dbReference type="Proteomes" id="UP000274271"/>
    </source>
</evidence>
<protein>
    <submittedName>
        <fullName evidence="1">Right-handed parallel beta-helix repeat-containing protein</fullName>
    </submittedName>
</protein>
<keyword evidence="2" id="KW-1185">Reference proteome</keyword>
<dbReference type="Gene3D" id="2.160.20.10">
    <property type="entry name" value="Single-stranded right-handed beta-helix, Pectin lyase-like"/>
    <property type="match status" value="2"/>
</dbReference>
<organism evidence="1 2">
    <name type="scientific">Larkinella knui</name>
    <dbReference type="NCBI Taxonomy" id="2025310"/>
    <lineage>
        <taxon>Bacteria</taxon>
        <taxon>Pseudomonadati</taxon>
        <taxon>Bacteroidota</taxon>
        <taxon>Cytophagia</taxon>
        <taxon>Cytophagales</taxon>
        <taxon>Spirosomataceae</taxon>
        <taxon>Larkinella</taxon>
    </lineage>
</organism>
<dbReference type="InterPro" id="IPR012334">
    <property type="entry name" value="Pectin_lyas_fold"/>
</dbReference>
<dbReference type="OrthoDB" id="9808066at2"/>